<evidence type="ECO:0000313" key="1">
    <source>
        <dbReference type="EMBL" id="OOP72336.1"/>
    </source>
</evidence>
<reference evidence="1 2" key="1">
    <citation type="submission" date="2017-02" db="EMBL/GenBank/DDBJ databases">
        <title>Genome sequence of Clostridium beijerinckii Br21.</title>
        <authorList>
            <person name="Fonseca B.C."/>
            <person name="Guazzaroni M.E."/>
            <person name="Riano-Pachon D.M."/>
            <person name="Reginatto V."/>
        </authorList>
    </citation>
    <scope>NUCLEOTIDE SEQUENCE [LARGE SCALE GENOMIC DNA]</scope>
    <source>
        <strain evidence="1 2">Br21</strain>
    </source>
</reference>
<dbReference type="Pfam" id="PF20095">
    <property type="entry name" value="DUF6485"/>
    <property type="match status" value="1"/>
</dbReference>
<dbReference type="RefSeq" id="WP_078116151.1">
    <property type="nucleotide sequence ID" value="NZ_MWMH01000005.1"/>
</dbReference>
<gene>
    <name evidence="1" type="ORF">CBEIBR21_15480</name>
</gene>
<dbReference type="AlphaFoldDB" id="A0A1S9N465"/>
<dbReference type="EMBL" id="MWMH01000005">
    <property type="protein sequence ID" value="OOP72336.1"/>
    <property type="molecule type" value="Genomic_DNA"/>
</dbReference>
<name>A0A1S9N465_CLOBE</name>
<sequence>MNTHFCTCKNYNCKLHPSNHDKGCDLCMKKKLMASELPSCFFRDVSEELRNVRNVEESSYEEFAKLVLRNKE</sequence>
<protein>
    <submittedName>
        <fullName evidence="1">Uncharacterized protein</fullName>
    </submittedName>
</protein>
<comment type="caution">
    <text evidence="1">The sequence shown here is derived from an EMBL/GenBank/DDBJ whole genome shotgun (WGS) entry which is preliminary data.</text>
</comment>
<evidence type="ECO:0000313" key="2">
    <source>
        <dbReference type="Proteomes" id="UP000190959"/>
    </source>
</evidence>
<dbReference type="Proteomes" id="UP000190959">
    <property type="component" value="Unassembled WGS sequence"/>
</dbReference>
<accession>A0A1S9N465</accession>
<proteinExistence type="predicted"/>
<organism evidence="1 2">
    <name type="scientific">Clostridium beijerinckii</name>
    <name type="common">Clostridium MP</name>
    <dbReference type="NCBI Taxonomy" id="1520"/>
    <lineage>
        <taxon>Bacteria</taxon>
        <taxon>Bacillati</taxon>
        <taxon>Bacillota</taxon>
        <taxon>Clostridia</taxon>
        <taxon>Eubacteriales</taxon>
        <taxon>Clostridiaceae</taxon>
        <taxon>Clostridium</taxon>
    </lineage>
</organism>